<comment type="caution">
    <text evidence="9">The sequence shown here is derived from an EMBL/GenBank/DDBJ whole genome shotgun (WGS) entry which is preliminary data.</text>
</comment>
<evidence type="ECO:0000313" key="9">
    <source>
        <dbReference type="EMBL" id="KAJ4428055.1"/>
    </source>
</evidence>
<organism evidence="9 10">
    <name type="scientific">Periplaneta americana</name>
    <name type="common">American cockroach</name>
    <name type="synonym">Blatta americana</name>
    <dbReference type="NCBI Taxonomy" id="6978"/>
    <lineage>
        <taxon>Eukaryota</taxon>
        <taxon>Metazoa</taxon>
        <taxon>Ecdysozoa</taxon>
        <taxon>Arthropoda</taxon>
        <taxon>Hexapoda</taxon>
        <taxon>Insecta</taxon>
        <taxon>Pterygota</taxon>
        <taxon>Neoptera</taxon>
        <taxon>Polyneoptera</taxon>
        <taxon>Dictyoptera</taxon>
        <taxon>Blattodea</taxon>
        <taxon>Blattoidea</taxon>
        <taxon>Blattidae</taxon>
        <taxon>Blattinae</taxon>
        <taxon>Periplaneta</taxon>
    </lineage>
</organism>
<dbReference type="PANTHER" id="PTHR47326:SF1">
    <property type="entry name" value="HTH PSQ-TYPE DOMAIN-CONTAINING PROTEIN"/>
    <property type="match status" value="1"/>
</dbReference>
<proteinExistence type="predicted"/>
<evidence type="ECO:0000256" key="7">
    <source>
        <dbReference type="ARBA" id="ARBA00023170"/>
    </source>
</evidence>
<keyword evidence="3" id="KW-0812">Transmembrane</keyword>
<dbReference type="InterPro" id="IPR004117">
    <property type="entry name" value="7tm6_olfct_rcpt"/>
</dbReference>
<keyword evidence="8" id="KW-0807">Transducer</keyword>
<dbReference type="EMBL" id="JAJSOF020000037">
    <property type="protein sequence ID" value="KAJ4428055.1"/>
    <property type="molecule type" value="Genomic_DNA"/>
</dbReference>
<dbReference type="InterPro" id="IPR036397">
    <property type="entry name" value="RNaseH_sf"/>
</dbReference>
<evidence type="ECO:0000313" key="10">
    <source>
        <dbReference type="Proteomes" id="UP001148838"/>
    </source>
</evidence>
<gene>
    <name evidence="9" type="ORF">ANN_24069</name>
</gene>
<keyword evidence="7" id="KW-0675">Receptor</keyword>
<evidence type="ECO:0000256" key="5">
    <source>
        <dbReference type="ARBA" id="ARBA00022989"/>
    </source>
</evidence>
<evidence type="ECO:0000256" key="6">
    <source>
        <dbReference type="ARBA" id="ARBA00023136"/>
    </source>
</evidence>
<protein>
    <submittedName>
        <fullName evidence="9">Uncharacterized protein</fullName>
    </submittedName>
</protein>
<name>A0ABQ8S2Q6_PERAM</name>
<sequence length="401" mass="46021">MIFPSRNSALPSFITWYLHRFNLIYLCPKSESWEKIKGRNTETSCGSVYHASRVTPDSLHTAASEHRNASAKHTTEYTLTRYLIPFNKGLFLLQNGRSLESLDANNLLLQRMSDVFVNLSLCICEIAVGSVDHGTVKFAIGGSMFYTWLFIFCWNGDYLIEQSLAVQRAIYGCPWYNHIKEMSDVRFIIMRAQKPMTLTAGRFYTVTLETYLEPGTTFIGDLTVPPCWKREFVDIEVRSLSHVQRHKSPTSELCLSQIILKETNIINLVDKFRVTVCTERKKSVRWPTKMTDDAVEDARERMQRSPNKSVKKLAVEIGISYGIAHEILRNKLVNLWFMHDGAPTHYCRNVRAYLNAAYPGQWIGRAGPTPWPARSPDMNPLDFKLRDSTLNMHYTKNCANV</sequence>
<dbReference type="PANTHER" id="PTHR47326">
    <property type="entry name" value="TRANSPOSABLE ELEMENT TC3 TRANSPOSASE-LIKE PROTEIN"/>
    <property type="match status" value="1"/>
</dbReference>
<evidence type="ECO:0000256" key="1">
    <source>
        <dbReference type="ARBA" id="ARBA00004141"/>
    </source>
</evidence>
<keyword evidence="6" id="KW-0472">Membrane</keyword>
<dbReference type="Proteomes" id="UP001148838">
    <property type="component" value="Unassembled WGS sequence"/>
</dbReference>
<keyword evidence="2" id="KW-0716">Sensory transduction</keyword>
<evidence type="ECO:0000256" key="8">
    <source>
        <dbReference type="ARBA" id="ARBA00023224"/>
    </source>
</evidence>
<comment type="subcellular location">
    <subcellularLocation>
        <location evidence="1">Membrane</location>
        <topology evidence="1">Multi-pass membrane protein</topology>
    </subcellularLocation>
</comment>
<reference evidence="9 10" key="1">
    <citation type="journal article" date="2022" name="Allergy">
        <title>Genome assembly and annotation of Periplaneta americana reveal a comprehensive cockroach allergen profile.</title>
        <authorList>
            <person name="Wang L."/>
            <person name="Xiong Q."/>
            <person name="Saelim N."/>
            <person name="Wang L."/>
            <person name="Nong W."/>
            <person name="Wan A.T."/>
            <person name="Shi M."/>
            <person name="Liu X."/>
            <person name="Cao Q."/>
            <person name="Hui J.H.L."/>
            <person name="Sookrung N."/>
            <person name="Leung T.F."/>
            <person name="Tungtrongchitr A."/>
            <person name="Tsui S.K.W."/>
        </authorList>
    </citation>
    <scope>NUCLEOTIDE SEQUENCE [LARGE SCALE GENOMIC DNA]</scope>
    <source>
        <strain evidence="9">PWHHKU_190912</strain>
    </source>
</reference>
<evidence type="ECO:0000256" key="4">
    <source>
        <dbReference type="ARBA" id="ARBA00022725"/>
    </source>
</evidence>
<keyword evidence="5" id="KW-1133">Transmembrane helix</keyword>
<keyword evidence="4" id="KW-0552">Olfaction</keyword>
<keyword evidence="10" id="KW-1185">Reference proteome</keyword>
<evidence type="ECO:0000256" key="2">
    <source>
        <dbReference type="ARBA" id="ARBA00022606"/>
    </source>
</evidence>
<evidence type="ECO:0000256" key="3">
    <source>
        <dbReference type="ARBA" id="ARBA00022692"/>
    </source>
</evidence>
<accession>A0ABQ8S2Q6</accession>
<dbReference type="Pfam" id="PF02949">
    <property type="entry name" value="7tm_6"/>
    <property type="match status" value="1"/>
</dbReference>
<dbReference type="Gene3D" id="3.30.420.10">
    <property type="entry name" value="Ribonuclease H-like superfamily/Ribonuclease H"/>
    <property type="match status" value="1"/>
</dbReference>